<dbReference type="InterPro" id="IPR036514">
    <property type="entry name" value="SGNH_hydro_sf"/>
</dbReference>
<keyword evidence="3" id="KW-1185">Reference proteome</keyword>
<proteinExistence type="predicted"/>
<dbReference type="Pfam" id="PF13472">
    <property type="entry name" value="Lipase_GDSL_2"/>
    <property type="match status" value="1"/>
</dbReference>
<name>A0A6L7HW91_9GAMM</name>
<dbReference type="EMBL" id="WRPA01000004">
    <property type="protein sequence ID" value="MXR68290.1"/>
    <property type="molecule type" value="Genomic_DNA"/>
</dbReference>
<feature type="domain" description="SGNH hydrolase-type esterase" evidence="1">
    <location>
        <begin position="54"/>
        <end position="224"/>
    </location>
</feature>
<organism evidence="2 3">
    <name type="scientific">Shewanella insulae</name>
    <dbReference type="NCBI Taxonomy" id="2681496"/>
    <lineage>
        <taxon>Bacteria</taxon>
        <taxon>Pseudomonadati</taxon>
        <taxon>Pseudomonadota</taxon>
        <taxon>Gammaproteobacteria</taxon>
        <taxon>Alteromonadales</taxon>
        <taxon>Shewanellaceae</taxon>
        <taxon>Shewanella</taxon>
    </lineage>
</organism>
<evidence type="ECO:0000313" key="2">
    <source>
        <dbReference type="EMBL" id="MXR68290.1"/>
    </source>
</evidence>
<evidence type="ECO:0000313" key="3">
    <source>
        <dbReference type="Proteomes" id="UP000474778"/>
    </source>
</evidence>
<dbReference type="AlphaFoldDB" id="A0A6L7HW91"/>
<keyword evidence="2" id="KW-0378">Hydrolase</keyword>
<dbReference type="InterPro" id="IPR051532">
    <property type="entry name" value="Ester_Hydrolysis_Enzymes"/>
</dbReference>
<protein>
    <submittedName>
        <fullName evidence="2">SGNH/GDSL hydrolase family protein</fullName>
    </submittedName>
</protein>
<dbReference type="Proteomes" id="UP000474778">
    <property type="component" value="Unassembled WGS sequence"/>
</dbReference>
<dbReference type="GO" id="GO:0004622">
    <property type="term" value="F:phosphatidylcholine lysophospholipase activity"/>
    <property type="evidence" value="ECO:0007669"/>
    <property type="project" value="TreeGrafter"/>
</dbReference>
<evidence type="ECO:0000259" key="1">
    <source>
        <dbReference type="Pfam" id="PF13472"/>
    </source>
</evidence>
<comment type="caution">
    <text evidence="2">The sequence shown here is derived from an EMBL/GenBank/DDBJ whole genome shotgun (WGS) entry which is preliminary data.</text>
</comment>
<dbReference type="Gene3D" id="3.40.50.1110">
    <property type="entry name" value="SGNH hydrolase"/>
    <property type="match status" value="1"/>
</dbReference>
<dbReference type="PANTHER" id="PTHR30383:SF5">
    <property type="entry name" value="SGNH HYDROLASE-TYPE ESTERASE DOMAIN-CONTAINING PROTEIN"/>
    <property type="match status" value="1"/>
</dbReference>
<gene>
    <name evidence="2" type="ORF">GNT65_06320</name>
</gene>
<reference evidence="2 3" key="1">
    <citation type="submission" date="2019-12" db="EMBL/GenBank/DDBJ databases">
        <title>Shewanella insulae sp. nov., isolated from a tidal flat.</title>
        <authorList>
            <person name="Yoon J.-H."/>
        </authorList>
    </citation>
    <scope>NUCLEOTIDE SEQUENCE [LARGE SCALE GENOMIC DNA]</scope>
    <source>
        <strain evidence="2 3">JBTF-M18</strain>
    </source>
</reference>
<accession>A0A6L7HW91</accession>
<dbReference type="SUPFAM" id="SSF52266">
    <property type="entry name" value="SGNH hydrolase"/>
    <property type="match status" value="1"/>
</dbReference>
<dbReference type="InterPro" id="IPR013830">
    <property type="entry name" value="SGNH_hydro"/>
</dbReference>
<dbReference type="CDD" id="cd01836">
    <property type="entry name" value="FeeA_FeeB_like"/>
    <property type="match status" value="1"/>
</dbReference>
<dbReference type="PANTHER" id="PTHR30383">
    <property type="entry name" value="THIOESTERASE 1/PROTEASE 1/LYSOPHOSPHOLIPASE L1"/>
    <property type="match status" value="1"/>
</dbReference>
<sequence>MGRRLMVRRTLLIVLSPLLLMQALWVKWRTPRLPEPMGERSGELGEGPLLRLLILGDSAAAGVGVSAQHEALSGQLTRLLEPHYRLRWRLLAKSGMTTTQTLAWVEQEAAQADVVLISLGVNDLLSPIGVRRWLTATGELIDGLLASSPGAKVLLTPLPPLGAFPRFAQPLAGVLTRREARFNQALMAFCQGRRACQLLPLQLPLTPEALASDGFHPSAASYRLWAECACRAIISLHRPS</sequence>